<keyword evidence="1" id="KW-0472">Membrane</keyword>
<dbReference type="EMBL" id="FRDH01000005">
    <property type="protein sequence ID" value="SHN55662.1"/>
    <property type="molecule type" value="Genomic_DNA"/>
</dbReference>
<feature type="transmembrane region" description="Helical" evidence="1">
    <location>
        <begin position="19"/>
        <end position="36"/>
    </location>
</feature>
<organism evidence="3 4">
    <name type="scientific">Butyrivibrio hungatei DSM 14810</name>
    <dbReference type="NCBI Taxonomy" id="1121132"/>
    <lineage>
        <taxon>Bacteria</taxon>
        <taxon>Bacillati</taxon>
        <taxon>Bacillota</taxon>
        <taxon>Clostridia</taxon>
        <taxon>Lachnospirales</taxon>
        <taxon>Lachnospiraceae</taxon>
        <taxon>Butyrivibrio</taxon>
    </lineage>
</organism>
<dbReference type="SUPFAM" id="SSF141868">
    <property type="entry name" value="EAL domain-like"/>
    <property type="match status" value="1"/>
</dbReference>
<evidence type="ECO:0000256" key="1">
    <source>
        <dbReference type="SAM" id="Phobius"/>
    </source>
</evidence>
<accession>A0A1M7SBM1</accession>
<dbReference type="AlphaFoldDB" id="A0A1M7SBM1"/>
<sequence>MVHMASIHNATSYTPVGDILVMALVCVFAVLIRTAYIKPNREFRIFKAVLGCLTFAATTNIFYNVALVNLDTVPASSVYILRILYHLFLFGSLTLYILYMDKPLQFTGISKKRYYLHALIGLVGFALIDIFGSVFKFGFYIDENKTPHSDLNIFPLEYVYFVFIIIYLIIKYRDRVYRPIGVAFIATSAISVFVMYLQGIYHQHSFTTATFLFPAFTVLFLLHSNPYDIEMGTLRIDSFEAAINQASKKKANMLIISLFMHEFEDVGRKYPKEVRDSIRKYVADFFRGATVFQISGGRMILIADISSNPKYEDSIQKIFGIFKEQYYIYRYDYKLVVAKTTELIRNPDDYIKLIQYVESRILEDETLFVNDDDIDKYYSHKYIVDQLADINEKKDLFDERVLVFCQPVYNLRTQKFDTAEALMRLKLEQTGMVFPDIFIPIAENHNYIHQLSLVILAKTCREVKRMLDEGYDIARVSVNFSILDVREPLFCENVKKIVQQCKLPFDKIAIEITESQNESDFNVIKEKIFELKKSGITFYLDDFGTGYSNFERIMELPFDIIKFDRSLVIASGNNAKSETMVTYLAHMFTDMNYSVLYEGIENEKDENLCASMYARYLQGYKYSKPIPIEQLSDFFEKRHAEG</sequence>
<evidence type="ECO:0000313" key="4">
    <source>
        <dbReference type="Proteomes" id="UP000184097"/>
    </source>
</evidence>
<reference evidence="3 4" key="1">
    <citation type="submission" date="2016-12" db="EMBL/GenBank/DDBJ databases">
        <authorList>
            <person name="Song W.-J."/>
            <person name="Kurnit D.M."/>
        </authorList>
    </citation>
    <scope>NUCLEOTIDE SEQUENCE [LARGE SCALE GENOMIC DNA]</scope>
    <source>
        <strain evidence="3 4">DSM 14810</strain>
    </source>
</reference>
<dbReference type="PROSITE" id="PS50883">
    <property type="entry name" value="EAL"/>
    <property type="match status" value="1"/>
</dbReference>
<feature type="transmembrane region" description="Helical" evidence="1">
    <location>
        <begin position="177"/>
        <end position="197"/>
    </location>
</feature>
<feature type="transmembrane region" description="Helical" evidence="1">
    <location>
        <begin position="79"/>
        <end position="99"/>
    </location>
</feature>
<feature type="transmembrane region" description="Helical" evidence="1">
    <location>
        <begin position="48"/>
        <end position="67"/>
    </location>
</feature>
<proteinExistence type="predicted"/>
<feature type="transmembrane region" description="Helical" evidence="1">
    <location>
        <begin position="153"/>
        <end position="170"/>
    </location>
</feature>
<protein>
    <submittedName>
        <fullName evidence="3">EAL domain, c-di-GMP-specific phosphodiesterase class I (Or its enzymatically inactive variant)</fullName>
    </submittedName>
</protein>
<dbReference type="PANTHER" id="PTHR33121">
    <property type="entry name" value="CYCLIC DI-GMP PHOSPHODIESTERASE PDEF"/>
    <property type="match status" value="1"/>
</dbReference>
<dbReference type="InterPro" id="IPR001633">
    <property type="entry name" value="EAL_dom"/>
</dbReference>
<dbReference type="Pfam" id="PF00563">
    <property type="entry name" value="EAL"/>
    <property type="match status" value="1"/>
</dbReference>
<dbReference type="CDD" id="cd01948">
    <property type="entry name" value="EAL"/>
    <property type="match status" value="1"/>
</dbReference>
<evidence type="ECO:0000313" key="3">
    <source>
        <dbReference type="EMBL" id="SHN55662.1"/>
    </source>
</evidence>
<dbReference type="PANTHER" id="PTHR33121:SF70">
    <property type="entry name" value="SIGNALING PROTEIN YKOW"/>
    <property type="match status" value="1"/>
</dbReference>
<feature type="transmembrane region" description="Helical" evidence="1">
    <location>
        <begin position="119"/>
        <end position="141"/>
    </location>
</feature>
<evidence type="ECO:0000259" key="2">
    <source>
        <dbReference type="PROSITE" id="PS50883"/>
    </source>
</evidence>
<dbReference type="Proteomes" id="UP000184097">
    <property type="component" value="Unassembled WGS sequence"/>
</dbReference>
<name>A0A1M7SBM1_9FIRM</name>
<keyword evidence="1" id="KW-0812">Transmembrane</keyword>
<dbReference type="InterPro" id="IPR050706">
    <property type="entry name" value="Cyclic-di-GMP_PDE-like"/>
</dbReference>
<dbReference type="Gene3D" id="3.20.20.450">
    <property type="entry name" value="EAL domain"/>
    <property type="match status" value="1"/>
</dbReference>
<dbReference type="InterPro" id="IPR035919">
    <property type="entry name" value="EAL_sf"/>
</dbReference>
<dbReference type="GO" id="GO:0071111">
    <property type="term" value="F:cyclic-guanylate-specific phosphodiesterase activity"/>
    <property type="evidence" value="ECO:0007669"/>
    <property type="project" value="InterPro"/>
</dbReference>
<feature type="domain" description="EAL" evidence="2">
    <location>
        <begin position="385"/>
        <end position="639"/>
    </location>
</feature>
<keyword evidence="1" id="KW-1133">Transmembrane helix</keyword>
<gene>
    <name evidence="3" type="ORF">SAMN02745247_01418</name>
</gene>
<dbReference type="SMART" id="SM00052">
    <property type="entry name" value="EAL"/>
    <property type="match status" value="1"/>
</dbReference>